<protein>
    <recommendedName>
        <fullName evidence="4">Lipoprotein</fullName>
    </recommendedName>
</protein>
<proteinExistence type="predicted"/>
<feature type="chain" id="PRO_5022873778" description="Lipoprotein" evidence="1">
    <location>
        <begin position="24"/>
        <end position="145"/>
    </location>
</feature>
<accession>A0A5D6UUL6</accession>
<keyword evidence="1" id="KW-0732">Signal</keyword>
<dbReference type="Proteomes" id="UP000322791">
    <property type="component" value="Unassembled WGS sequence"/>
</dbReference>
<evidence type="ECO:0000256" key="1">
    <source>
        <dbReference type="SAM" id="SignalP"/>
    </source>
</evidence>
<comment type="caution">
    <text evidence="2">The sequence shown here is derived from an EMBL/GenBank/DDBJ whole genome shotgun (WGS) entry which is preliminary data.</text>
</comment>
<evidence type="ECO:0008006" key="4">
    <source>
        <dbReference type="Google" id="ProtNLM"/>
    </source>
</evidence>
<dbReference type="EMBL" id="VTHL01000018">
    <property type="protein sequence ID" value="TYZ07256.1"/>
    <property type="molecule type" value="Genomic_DNA"/>
</dbReference>
<keyword evidence="3" id="KW-1185">Reference proteome</keyword>
<sequence>MNRLCVFLAASLTMCLGGSCSSASNHQPVPPMNPAPTSASASSLPGQPELVCKLTTPELRARQQTVLASLKRQVLHRKELADGFAYEFSGTDAMLTELMTFIQTERQCCGFFRFELAVQDETRTAWLNIKGPEGVKDVIHNELAL</sequence>
<organism evidence="2 3">
    <name type="scientific">Hymenobacter lutimineralis</name>
    <dbReference type="NCBI Taxonomy" id="2606448"/>
    <lineage>
        <taxon>Bacteria</taxon>
        <taxon>Pseudomonadati</taxon>
        <taxon>Bacteroidota</taxon>
        <taxon>Cytophagia</taxon>
        <taxon>Cytophagales</taxon>
        <taxon>Hymenobacteraceae</taxon>
        <taxon>Hymenobacter</taxon>
    </lineage>
</organism>
<name>A0A5D6UUL6_9BACT</name>
<gene>
    <name evidence="2" type="ORF">FY528_15685</name>
</gene>
<feature type="signal peptide" evidence="1">
    <location>
        <begin position="1"/>
        <end position="23"/>
    </location>
</feature>
<dbReference type="AlphaFoldDB" id="A0A5D6UUL6"/>
<evidence type="ECO:0000313" key="2">
    <source>
        <dbReference type="EMBL" id="TYZ07256.1"/>
    </source>
</evidence>
<reference evidence="2 3" key="1">
    <citation type="submission" date="2019-08" db="EMBL/GenBank/DDBJ databases">
        <authorList>
            <person name="Seo M.-J."/>
        </authorList>
    </citation>
    <scope>NUCLEOTIDE SEQUENCE [LARGE SCALE GENOMIC DNA]</scope>
    <source>
        <strain evidence="2 3">KIGAM108</strain>
    </source>
</reference>
<dbReference type="PROSITE" id="PS51257">
    <property type="entry name" value="PROKAR_LIPOPROTEIN"/>
    <property type="match status" value="1"/>
</dbReference>
<dbReference type="RefSeq" id="WP_149071976.1">
    <property type="nucleotide sequence ID" value="NZ_VTHL01000018.1"/>
</dbReference>
<evidence type="ECO:0000313" key="3">
    <source>
        <dbReference type="Proteomes" id="UP000322791"/>
    </source>
</evidence>